<organism evidence="1">
    <name type="scientific">hydrothermal vent metagenome</name>
    <dbReference type="NCBI Taxonomy" id="652676"/>
    <lineage>
        <taxon>unclassified sequences</taxon>
        <taxon>metagenomes</taxon>
        <taxon>ecological metagenomes</taxon>
    </lineage>
</organism>
<name>A0A3B0XD58_9ZZZZ</name>
<dbReference type="AlphaFoldDB" id="A0A3B0XD58"/>
<sequence>NMLKTRLIVPSHRCLQLAQTLGYERVVVAESALNEHMLDALNRAMLDEA</sequence>
<proteinExistence type="predicted"/>
<dbReference type="EMBL" id="UOFJ01000185">
    <property type="protein sequence ID" value="VAW65641.1"/>
    <property type="molecule type" value="Genomic_DNA"/>
</dbReference>
<evidence type="ECO:0000313" key="1">
    <source>
        <dbReference type="EMBL" id="VAW65641.1"/>
    </source>
</evidence>
<dbReference type="GO" id="GO:0004852">
    <property type="term" value="F:uroporphyrinogen-III synthase activity"/>
    <property type="evidence" value="ECO:0007669"/>
    <property type="project" value="InterPro"/>
</dbReference>
<protein>
    <submittedName>
        <fullName evidence="1">Uncharacterized protein</fullName>
    </submittedName>
</protein>
<feature type="non-terminal residue" evidence="1">
    <location>
        <position position="1"/>
    </location>
</feature>
<accession>A0A3B0XD58</accession>
<gene>
    <name evidence="1" type="ORF">MNBD_GAMMA10-3040</name>
</gene>
<dbReference type="InterPro" id="IPR036108">
    <property type="entry name" value="4pyrrol_syn_uPrphyn_synt_sf"/>
</dbReference>
<dbReference type="Gene3D" id="3.40.50.10090">
    <property type="match status" value="1"/>
</dbReference>
<reference evidence="1" key="1">
    <citation type="submission" date="2018-06" db="EMBL/GenBank/DDBJ databases">
        <authorList>
            <person name="Zhirakovskaya E."/>
        </authorList>
    </citation>
    <scope>NUCLEOTIDE SEQUENCE</scope>
</reference>
<dbReference type="GO" id="GO:0033014">
    <property type="term" value="P:tetrapyrrole biosynthetic process"/>
    <property type="evidence" value="ECO:0007669"/>
    <property type="project" value="InterPro"/>
</dbReference>